<dbReference type="InterPro" id="IPR036890">
    <property type="entry name" value="HATPase_C_sf"/>
</dbReference>
<proteinExistence type="predicted"/>
<dbReference type="EC" id="2.7.13.3" evidence="3"/>
<name>A0A1I3WE52_9GAMM</name>
<keyword evidence="7" id="KW-0472">Membrane</keyword>
<dbReference type="PANTHER" id="PTHR43047:SF71">
    <property type="entry name" value="HISTIDINE KINASE CONTAINING CHEY-HOMOLOGOUS RECEIVER DOMAIN-RELATED"/>
    <property type="match status" value="1"/>
</dbReference>
<dbReference type="AlphaFoldDB" id="A0A1I3WE52"/>
<reference evidence="10 11" key="1">
    <citation type="submission" date="2016-10" db="EMBL/GenBank/DDBJ databases">
        <authorList>
            <person name="de Groot N.N."/>
        </authorList>
    </citation>
    <scope>NUCLEOTIDE SEQUENCE [LARGE SCALE GENOMIC DNA]</scope>
    <source>
        <strain evidence="10 11">IBRC-M 10445</strain>
    </source>
</reference>
<gene>
    <name evidence="10" type="ORF">SAMN05216429_109114</name>
</gene>
<evidence type="ECO:0000256" key="6">
    <source>
        <dbReference type="ARBA" id="ARBA00022777"/>
    </source>
</evidence>
<dbReference type="SUPFAM" id="SSF47384">
    <property type="entry name" value="Homodimeric domain of signal transducing histidine kinase"/>
    <property type="match status" value="1"/>
</dbReference>
<dbReference type="Gene3D" id="3.30.565.10">
    <property type="entry name" value="Histidine kinase-like ATPase, C-terminal domain"/>
    <property type="match status" value="1"/>
</dbReference>
<comment type="subcellular location">
    <subcellularLocation>
        <location evidence="2">Membrane</location>
    </subcellularLocation>
</comment>
<feature type="transmembrane region" description="Helical" evidence="7">
    <location>
        <begin position="169"/>
        <end position="192"/>
    </location>
</feature>
<dbReference type="Gene3D" id="1.10.287.130">
    <property type="match status" value="1"/>
</dbReference>
<evidence type="ECO:0000256" key="1">
    <source>
        <dbReference type="ARBA" id="ARBA00000085"/>
    </source>
</evidence>
<keyword evidence="4" id="KW-0597">Phosphoprotein</keyword>
<dbReference type="PANTHER" id="PTHR43047">
    <property type="entry name" value="TWO-COMPONENT HISTIDINE PROTEIN KINASE"/>
    <property type="match status" value="1"/>
</dbReference>
<sequence>MTLRSSKPGMSLSARLLMLGAFPAVVMFFALMIFFTSARLDDARTELARSGQLLADSLAPALEYAVVSGNTNTLDATLEQSLQRSDAAWIRVTDVVGDELSLVRQNQGASGPQSEHFQTYRADILQEPVDVGGGDLLSGSWGGSSGALRVGTVEVAVNPRLLEARQQQILWSSVTVGGVVLLFTLLMVRSFLSKLLGPIRKLARRVSHLIEGNYKTYPVAVGGNASEVVAIQQKLNKLALHLAHMEQERVKTLAASDTARQKAEQANLIKSEFLAAMSNELRTPLRGVLGALDATTQEPLSARQSHYLKTVRQSTEDLLMVISDLLDYASMDDGPYLPGNHTFDLRKVIENCVASFRLSAEQQGTVLELQFPGAWPETLIVAGDGPRVRQVLASLIESAVVVSGDGFINVRAHLSSLDPDQVLLNCTVVDSGSGLMSTQLDPESGQAPLPATGSMGLVVVQKLVELMGGHVKVGVEETGGSSICFELPFRLAMAETVDSKER</sequence>
<dbReference type="InterPro" id="IPR003660">
    <property type="entry name" value="HAMP_dom"/>
</dbReference>
<dbReference type="SUPFAM" id="SSF55874">
    <property type="entry name" value="ATPase domain of HSP90 chaperone/DNA topoisomerase II/histidine kinase"/>
    <property type="match status" value="1"/>
</dbReference>
<dbReference type="SMART" id="SM00388">
    <property type="entry name" value="HisKA"/>
    <property type="match status" value="1"/>
</dbReference>
<evidence type="ECO:0000313" key="11">
    <source>
        <dbReference type="Proteomes" id="UP000199445"/>
    </source>
</evidence>
<dbReference type="Proteomes" id="UP000199445">
    <property type="component" value="Unassembled WGS sequence"/>
</dbReference>
<accession>A0A1I3WE52</accession>
<dbReference type="RefSeq" id="WP_091705542.1">
    <property type="nucleotide sequence ID" value="NZ_BMYN01000005.1"/>
</dbReference>
<dbReference type="GO" id="GO:0009927">
    <property type="term" value="F:histidine phosphotransfer kinase activity"/>
    <property type="evidence" value="ECO:0007669"/>
    <property type="project" value="TreeGrafter"/>
</dbReference>
<feature type="transmembrane region" description="Helical" evidence="7">
    <location>
        <begin position="12"/>
        <end position="35"/>
    </location>
</feature>
<evidence type="ECO:0000256" key="2">
    <source>
        <dbReference type="ARBA" id="ARBA00004370"/>
    </source>
</evidence>
<evidence type="ECO:0000259" key="9">
    <source>
        <dbReference type="PROSITE" id="PS50885"/>
    </source>
</evidence>
<dbReference type="InterPro" id="IPR005467">
    <property type="entry name" value="His_kinase_dom"/>
</dbReference>
<organism evidence="10 11">
    <name type="scientific">Marinobacter persicus</name>
    <dbReference type="NCBI Taxonomy" id="930118"/>
    <lineage>
        <taxon>Bacteria</taxon>
        <taxon>Pseudomonadati</taxon>
        <taxon>Pseudomonadota</taxon>
        <taxon>Gammaproteobacteria</taxon>
        <taxon>Pseudomonadales</taxon>
        <taxon>Marinobacteraceae</taxon>
        <taxon>Marinobacter</taxon>
    </lineage>
</organism>
<keyword evidence="11" id="KW-1185">Reference proteome</keyword>
<comment type="catalytic activity">
    <reaction evidence="1">
        <text>ATP + protein L-histidine = ADP + protein N-phospho-L-histidine.</text>
        <dbReference type="EC" id="2.7.13.3"/>
    </reaction>
</comment>
<keyword evidence="5" id="KW-0808">Transferase</keyword>
<dbReference type="PROSITE" id="PS50109">
    <property type="entry name" value="HIS_KIN"/>
    <property type="match status" value="1"/>
</dbReference>
<dbReference type="InterPro" id="IPR003594">
    <property type="entry name" value="HATPase_dom"/>
</dbReference>
<dbReference type="SMART" id="SM00387">
    <property type="entry name" value="HATPase_c"/>
    <property type="match status" value="1"/>
</dbReference>
<feature type="domain" description="Histidine kinase" evidence="8">
    <location>
        <begin position="276"/>
        <end position="491"/>
    </location>
</feature>
<dbReference type="InterPro" id="IPR003661">
    <property type="entry name" value="HisK_dim/P_dom"/>
</dbReference>
<evidence type="ECO:0000313" key="10">
    <source>
        <dbReference type="EMBL" id="SFK04706.1"/>
    </source>
</evidence>
<keyword evidence="6 10" id="KW-0418">Kinase</keyword>
<dbReference type="Pfam" id="PF00512">
    <property type="entry name" value="HisKA"/>
    <property type="match status" value="1"/>
</dbReference>
<keyword evidence="7" id="KW-0812">Transmembrane</keyword>
<evidence type="ECO:0000256" key="7">
    <source>
        <dbReference type="SAM" id="Phobius"/>
    </source>
</evidence>
<feature type="domain" description="HAMP" evidence="9">
    <location>
        <begin position="193"/>
        <end position="247"/>
    </location>
</feature>
<dbReference type="CDD" id="cd00082">
    <property type="entry name" value="HisKA"/>
    <property type="match status" value="1"/>
</dbReference>
<keyword evidence="7" id="KW-1133">Transmembrane helix</keyword>
<protein>
    <recommendedName>
        <fullName evidence="3">histidine kinase</fullName>
        <ecNumber evidence="3">2.7.13.3</ecNumber>
    </recommendedName>
</protein>
<dbReference type="OrthoDB" id="9810730at2"/>
<evidence type="ECO:0000259" key="8">
    <source>
        <dbReference type="PROSITE" id="PS50109"/>
    </source>
</evidence>
<dbReference type="Pfam" id="PF02518">
    <property type="entry name" value="HATPase_c"/>
    <property type="match status" value="1"/>
</dbReference>
<dbReference type="GO" id="GO:0005886">
    <property type="term" value="C:plasma membrane"/>
    <property type="evidence" value="ECO:0007669"/>
    <property type="project" value="TreeGrafter"/>
</dbReference>
<dbReference type="EMBL" id="FOSC01000009">
    <property type="protein sequence ID" value="SFK04706.1"/>
    <property type="molecule type" value="Genomic_DNA"/>
</dbReference>
<dbReference type="InterPro" id="IPR036097">
    <property type="entry name" value="HisK_dim/P_sf"/>
</dbReference>
<dbReference type="PROSITE" id="PS50885">
    <property type="entry name" value="HAMP"/>
    <property type="match status" value="1"/>
</dbReference>
<dbReference type="GO" id="GO:0000155">
    <property type="term" value="F:phosphorelay sensor kinase activity"/>
    <property type="evidence" value="ECO:0007669"/>
    <property type="project" value="InterPro"/>
</dbReference>
<evidence type="ECO:0000256" key="3">
    <source>
        <dbReference type="ARBA" id="ARBA00012438"/>
    </source>
</evidence>
<evidence type="ECO:0000256" key="4">
    <source>
        <dbReference type="ARBA" id="ARBA00022553"/>
    </source>
</evidence>
<evidence type="ECO:0000256" key="5">
    <source>
        <dbReference type="ARBA" id="ARBA00022679"/>
    </source>
</evidence>